<dbReference type="GO" id="GO:0008237">
    <property type="term" value="F:metallopeptidase activity"/>
    <property type="evidence" value="ECO:0007669"/>
    <property type="project" value="UniProtKB-KW"/>
</dbReference>
<dbReference type="GO" id="GO:0030552">
    <property type="term" value="F:cAMP binding"/>
    <property type="evidence" value="ECO:0007669"/>
    <property type="project" value="TreeGrafter"/>
</dbReference>
<accession>A0A369KQM2</accession>
<dbReference type="Pfam" id="PF02517">
    <property type="entry name" value="Rce1-like"/>
    <property type="match status" value="1"/>
</dbReference>
<dbReference type="GO" id="GO:0006508">
    <property type="term" value="P:proteolysis"/>
    <property type="evidence" value="ECO:0007669"/>
    <property type="project" value="UniProtKB-KW"/>
</dbReference>
<reference evidence="3" key="1">
    <citation type="submission" date="2018-04" db="EMBL/GenBank/DDBJ databases">
        <title>Draft genome sequence of the Candidatus Spirobacillus cienkowskii, a pathogen of freshwater Daphnia species, reconstructed from hemolymph metagenomic reads.</title>
        <authorList>
            <person name="Bresciani L."/>
            <person name="Lemos L.N."/>
            <person name="Wale N."/>
            <person name="Lin J.Y."/>
            <person name="Fernandes G.R."/>
            <person name="Duffy M.A."/>
            <person name="Rodrigues J.M."/>
        </authorList>
    </citation>
    <scope>NUCLEOTIDE SEQUENCE [LARGE SCALE GENOMIC DNA]</scope>
    <source>
        <strain evidence="3">Binning01</strain>
    </source>
</reference>
<feature type="transmembrane region" description="Helical" evidence="1">
    <location>
        <begin position="240"/>
        <end position="266"/>
    </location>
</feature>
<dbReference type="PROSITE" id="PS00889">
    <property type="entry name" value="CNMP_BINDING_2"/>
    <property type="match status" value="1"/>
</dbReference>
<dbReference type="GO" id="GO:0004175">
    <property type="term" value="F:endopeptidase activity"/>
    <property type="evidence" value="ECO:0007669"/>
    <property type="project" value="UniProtKB-ARBA"/>
</dbReference>
<feature type="transmembrane region" description="Helical" evidence="1">
    <location>
        <begin position="372"/>
        <end position="392"/>
    </location>
</feature>
<comment type="caution">
    <text evidence="3">The sequence shown here is derived from an EMBL/GenBank/DDBJ whole genome shotgun (WGS) entry which is preliminary data.</text>
</comment>
<keyword evidence="3" id="KW-0378">Hydrolase</keyword>
<dbReference type="GO" id="GO:0034236">
    <property type="term" value="F:protein kinase A catalytic subunit binding"/>
    <property type="evidence" value="ECO:0007669"/>
    <property type="project" value="TreeGrafter"/>
</dbReference>
<keyword evidence="1" id="KW-0812">Transmembrane</keyword>
<dbReference type="InterPro" id="IPR050503">
    <property type="entry name" value="cAMP-dep_PK_reg_su-like"/>
</dbReference>
<proteinExistence type="predicted"/>
<feature type="transmembrane region" description="Helical" evidence="1">
    <location>
        <begin position="172"/>
        <end position="193"/>
    </location>
</feature>
<evidence type="ECO:0000256" key="1">
    <source>
        <dbReference type="SAM" id="Phobius"/>
    </source>
</evidence>
<keyword evidence="1" id="KW-0472">Membrane</keyword>
<dbReference type="Pfam" id="PF00027">
    <property type="entry name" value="cNMP_binding"/>
    <property type="match status" value="1"/>
</dbReference>
<protein>
    <submittedName>
        <fullName evidence="3">CPBP family intramembrane metalloprotease</fullName>
    </submittedName>
</protein>
<dbReference type="InterPro" id="IPR018488">
    <property type="entry name" value="cNMP-bd_CS"/>
</dbReference>
<feature type="domain" description="Cyclic nucleotide-binding" evidence="2">
    <location>
        <begin position="29"/>
        <end position="129"/>
    </location>
</feature>
<dbReference type="GO" id="GO:0080120">
    <property type="term" value="P:CAAX-box protein maturation"/>
    <property type="evidence" value="ECO:0007669"/>
    <property type="project" value="UniProtKB-ARBA"/>
</dbReference>
<dbReference type="GO" id="GO:0005952">
    <property type="term" value="C:cAMP-dependent protein kinase complex"/>
    <property type="evidence" value="ECO:0007669"/>
    <property type="project" value="InterPro"/>
</dbReference>
<dbReference type="Proteomes" id="UP000253934">
    <property type="component" value="Unassembled WGS sequence"/>
</dbReference>
<keyword evidence="3" id="KW-0482">Metalloprotease</keyword>
<dbReference type="PROSITE" id="PS50042">
    <property type="entry name" value="CNMP_BINDING_3"/>
    <property type="match status" value="1"/>
</dbReference>
<evidence type="ECO:0000259" key="2">
    <source>
        <dbReference type="PROSITE" id="PS50042"/>
    </source>
</evidence>
<keyword evidence="1" id="KW-1133">Transmembrane helix</keyword>
<feature type="transmembrane region" description="Helical" evidence="1">
    <location>
        <begin position="199"/>
        <end position="219"/>
    </location>
</feature>
<dbReference type="SUPFAM" id="SSF51206">
    <property type="entry name" value="cAMP-binding domain-like"/>
    <property type="match status" value="1"/>
</dbReference>
<dbReference type="Gene3D" id="2.60.120.10">
    <property type="entry name" value="Jelly Rolls"/>
    <property type="match status" value="1"/>
</dbReference>
<feature type="transmembrane region" description="Helical" evidence="1">
    <location>
        <begin position="286"/>
        <end position="309"/>
    </location>
</feature>
<dbReference type="InterPro" id="IPR003675">
    <property type="entry name" value="Rce1/LyrA-like_dom"/>
</dbReference>
<dbReference type="PANTHER" id="PTHR11635:SF152">
    <property type="entry name" value="CAMP-DEPENDENT PROTEIN KINASE TYPE I REGULATORY SUBUNIT-RELATED"/>
    <property type="match status" value="1"/>
</dbReference>
<dbReference type="InterPro" id="IPR000595">
    <property type="entry name" value="cNMP-bd_dom"/>
</dbReference>
<evidence type="ECO:0000313" key="4">
    <source>
        <dbReference type="Proteomes" id="UP000253934"/>
    </source>
</evidence>
<dbReference type="AlphaFoldDB" id="A0A369KQM2"/>
<dbReference type="CDD" id="cd00038">
    <property type="entry name" value="CAP_ED"/>
    <property type="match status" value="1"/>
</dbReference>
<dbReference type="EMBL" id="QOVW01000072">
    <property type="protein sequence ID" value="RDB35872.1"/>
    <property type="molecule type" value="Genomic_DNA"/>
</dbReference>
<dbReference type="InterPro" id="IPR018490">
    <property type="entry name" value="cNMP-bd_dom_sf"/>
</dbReference>
<dbReference type="GO" id="GO:0005829">
    <property type="term" value="C:cytosol"/>
    <property type="evidence" value="ECO:0007669"/>
    <property type="project" value="TreeGrafter"/>
</dbReference>
<dbReference type="InterPro" id="IPR014710">
    <property type="entry name" value="RmlC-like_jellyroll"/>
</dbReference>
<dbReference type="PANTHER" id="PTHR11635">
    <property type="entry name" value="CAMP-DEPENDENT PROTEIN KINASE REGULATORY CHAIN"/>
    <property type="match status" value="1"/>
</dbReference>
<gene>
    <name evidence="3" type="ORF">DCC88_07835</name>
</gene>
<feature type="transmembrane region" description="Helical" evidence="1">
    <location>
        <begin position="330"/>
        <end position="360"/>
    </location>
</feature>
<name>A0A369KQM2_9BACT</name>
<organism evidence="3 4">
    <name type="scientific">Spirobacillus cienkowskii</name>
    <dbReference type="NCBI Taxonomy" id="495820"/>
    <lineage>
        <taxon>Bacteria</taxon>
        <taxon>Pseudomonadati</taxon>
        <taxon>Bdellovibrionota</taxon>
        <taxon>Oligoflexia</taxon>
        <taxon>Silvanigrellales</taxon>
        <taxon>Spirobacillus</taxon>
    </lineage>
</organism>
<dbReference type="SMART" id="SM00100">
    <property type="entry name" value="cNMP"/>
    <property type="match status" value="1"/>
</dbReference>
<keyword evidence="3" id="KW-0645">Protease</keyword>
<sequence>MPKNFAQFKNTGPGMSESAIEESLKNISLFSKFNDEQLSNLIKVSRKIELNPGEIFINEGNVDQNFFVIINGNVEILKKNGNKFYCLTTLSKGETVGEMALFENIARSASARALDSVTVLSFDLEQIKQDPNYLEIYALLTSYFGEKISRRLRYTNEVTVDVLKEKLAIGNFAVNIIAITALYAFTLELLQVIKKHTSNSTLVTIVVLLMFCYFIISMMMKSGYPLKEFGITLINWRKSVIQAILLTIPFLIAIMTIKLCIISFVPKYNHLPLFDPMSIFKTPEDISLKVYFAALFGYIIFVPIQELIVRSGIQSALQKFLSGPKKKTMWSSIIMSNILFAGGHSHISLGFALSAFIPGIFWGWLYAKQNSLISVSVSHVLIGVWGAFIVGFENIV</sequence>
<keyword evidence="4" id="KW-1185">Reference proteome</keyword>
<evidence type="ECO:0000313" key="3">
    <source>
        <dbReference type="EMBL" id="RDB35872.1"/>
    </source>
</evidence>
<dbReference type="GO" id="GO:0004862">
    <property type="term" value="F:cAMP-dependent protein kinase inhibitor activity"/>
    <property type="evidence" value="ECO:0007669"/>
    <property type="project" value="TreeGrafter"/>
</dbReference>